<comment type="caution">
    <text evidence="2">The sequence shown here is derived from an EMBL/GenBank/DDBJ whole genome shotgun (WGS) entry which is preliminary data.</text>
</comment>
<dbReference type="PANTHER" id="PTHR33428">
    <property type="entry name" value="CHLOROPHYLLASE-2, CHLOROPLASTIC"/>
    <property type="match status" value="1"/>
</dbReference>
<keyword evidence="3" id="KW-1185">Reference proteome</keyword>
<dbReference type="PROSITE" id="PS51318">
    <property type="entry name" value="TAT"/>
    <property type="match status" value="1"/>
</dbReference>
<protein>
    <recommendedName>
        <fullName evidence="1">PET hydrolase/cutinase-like domain-containing protein</fullName>
    </recommendedName>
</protein>
<gene>
    <name evidence="2" type="ORF">KK097_17270</name>
</gene>
<dbReference type="Pfam" id="PF12740">
    <property type="entry name" value="PETase"/>
    <property type="match status" value="1"/>
</dbReference>
<dbReference type="PANTHER" id="PTHR33428:SF14">
    <property type="entry name" value="CARBOXYLESTERASE TYPE B DOMAIN-CONTAINING PROTEIN"/>
    <property type="match status" value="1"/>
</dbReference>
<dbReference type="SUPFAM" id="SSF53474">
    <property type="entry name" value="alpha/beta-Hydrolases"/>
    <property type="match status" value="1"/>
</dbReference>
<evidence type="ECO:0000259" key="1">
    <source>
        <dbReference type="Pfam" id="PF12740"/>
    </source>
</evidence>
<feature type="domain" description="PET hydrolase/cutinase-like" evidence="1">
    <location>
        <begin position="58"/>
        <end position="259"/>
    </location>
</feature>
<dbReference type="InterPro" id="IPR029058">
    <property type="entry name" value="AB_hydrolase_fold"/>
</dbReference>
<name>A0ABS5VL13_9MICO</name>
<dbReference type="Proteomes" id="UP001519641">
    <property type="component" value="Unassembled WGS sequence"/>
</dbReference>
<evidence type="ECO:0000313" key="3">
    <source>
        <dbReference type="Proteomes" id="UP001519641"/>
    </source>
</evidence>
<dbReference type="RefSeq" id="WP_214530727.1">
    <property type="nucleotide sequence ID" value="NZ_JAHEWO010000022.1"/>
</dbReference>
<reference evidence="2 3" key="1">
    <citation type="submission" date="2021-05" db="EMBL/GenBank/DDBJ databases">
        <title>Whole genome sequence of Curtobacterium flaccumfaciens pv. flaccumfaciens strain CFBP 8819.</title>
        <authorList>
            <person name="Osdaghi E."/>
            <person name="Taghouti G."/>
            <person name="Portier P."/>
            <person name="Fazliarab A."/>
            <person name="Taghavi S.M."/>
            <person name="Briand M."/>
            <person name="Le-Saux M."/>
            <person name="Jacques M.-A."/>
        </authorList>
    </citation>
    <scope>NUCLEOTIDE SEQUENCE [LARGE SCALE GENOMIC DNA]</scope>
    <source>
        <strain evidence="2 3">CFBP 8819</strain>
    </source>
</reference>
<evidence type="ECO:0000313" key="2">
    <source>
        <dbReference type="EMBL" id="MBT1589566.1"/>
    </source>
</evidence>
<dbReference type="Gene3D" id="3.40.50.1820">
    <property type="entry name" value="alpha/beta hydrolase"/>
    <property type="match status" value="1"/>
</dbReference>
<dbReference type="EMBL" id="JAHEWS010000044">
    <property type="protein sequence ID" value="MBT1589566.1"/>
    <property type="molecule type" value="Genomic_DNA"/>
</dbReference>
<sequence length="287" mass="30475">MDQLNRRSFVTLATAAAVTAGVGGGLLGARPAAADPADLQRWTARGSHQMSVTVQALATLYYPTDLSADDPRPVIIWGNGSGGIPYVYRGLFAHWVSYGYVVAAANTPNPALGLLMRQTIDSLQRQNEASGGRFAGTLQLDKIAASGHSQGGQAAINAAIDPRVRTLIPIQPGPLADVELVTSPMLLLTGSADPVVYPPLYVERWMRDRAHGPMVYGSLRGAAHFESVLTSDGGGFAAATTAWLEATLRSDTRAASLFFGPDFGFERNTDWANVSRNEAAREYDVSG</sequence>
<proteinExistence type="predicted"/>
<accession>A0ABS5VL13</accession>
<dbReference type="InterPro" id="IPR041127">
    <property type="entry name" value="PET_hydrolase/cutinase-like"/>
</dbReference>
<organism evidence="2 3">
    <name type="scientific">Curtobacterium aurantiacum</name>
    <dbReference type="NCBI Taxonomy" id="3236919"/>
    <lineage>
        <taxon>Bacteria</taxon>
        <taxon>Bacillati</taxon>
        <taxon>Actinomycetota</taxon>
        <taxon>Actinomycetes</taxon>
        <taxon>Micrococcales</taxon>
        <taxon>Microbacteriaceae</taxon>
        <taxon>Curtobacterium</taxon>
    </lineage>
</organism>
<dbReference type="InterPro" id="IPR006311">
    <property type="entry name" value="TAT_signal"/>
</dbReference>